<proteinExistence type="predicted"/>
<evidence type="ECO:0000313" key="1">
    <source>
        <dbReference type="EMBL" id="CAG6529061.1"/>
    </source>
</evidence>
<dbReference type="EMBL" id="HBUE01199577">
    <property type="protein sequence ID" value="CAG6529052.1"/>
    <property type="molecule type" value="Transcribed_RNA"/>
</dbReference>
<dbReference type="EMBL" id="HBUE01199578">
    <property type="protein sequence ID" value="CAG6529061.1"/>
    <property type="molecule type" value="Transcribed_RNA"/>
</dbReference>
<organism evidence="1">
    <name type="scientific">Culex pipiens</name>
    <name type="common">House mosquito</name>
    <dbReference type="NCBI Taxonomy" id="7175"/>
    <lineage>
        <taxon>Eukaryota</taxon>
        <taxon>Metazoa</taxon>
        <taxon>Ecdysozoa</taxon>
        <taxon>Arthropoda</taxon>
        <taxon>Hexapoda</taxon>
        <taxon>Insecta</taxon>
        <taxon>Pterygota</taxon>
        <taxon>Neoptera</taxon>
        <taxon>Endopterygota</taxon>
        <taxon>Diptera</taxon>
        <taxon>Nematocera</taxon>
        <taxon>Culicoidea</taxon>
        <taxon>Culicidae</taxon>
        <taxon>Culicinae</taxon>
        <taxon>Culicini</taxon>
        <taxon>Culex</taxon>
        <taxon>Culex</taxon>
    </lineage>
</organism>
<sequence>MEDRELPDTTLNVVMLLLVAGSWRTSIQYKTLSLLILALLRTNSTTTVSRLSTRPARAVLAIHLTRLGPNRCSRNRLSTWTASESELSRFVLVNQSSSLSHWWVLPSLPSNGSVAVLRFRKLPEFRLIPTVSKPCSVWRRATVLTLIPTRSRLPTSMAKTSKNSKLLWLIVLSLQGMCLLWKLLKIQLRSTGTLLKTMVVQKSRDTALNTKSSHRTTGRWCTVLFLVARIQSSI</sequence>
<name>A0A8D8H6R5_CULPI</name>
<protein>
    <submittedName>
        <fullName evidence="1">(northern house mosquito) hypothetical protein</fullName>
    </submittedName>
</protein>
<dbReference type="EMBL" id="HBUE01305731">
    <property type="protein sequence ID" value="CAG6580842.1"/>
    <property type="molecule type" value="Transcribed_RNA"/>
</dbReference>
<reference evidence="1" key="1">
    <citation type="submission" date="2021-05" db="EMBL/GenBank/DDBJ databases">
        <authorList>
            <person name="Alioto T."/>
            <person name="Alioto T."/>
            <person name="Gomez Garrido J."/>
        </authorList>
    </citation>
    <scope>NUCLEOTIDE SEQUENCE</scope>
</reference>
<dbReference type="AlphaFoldDB" id="A0A8D8H6R5"/>
<accession>A0A8D8H6R5</accession>
<dbReference type="EMBL" id="HBUE01305730">
    <property type="protein sequence ID" value="CAG6580833.1"/>
    <property type="molecule type" value="Transcribed_RNA"/>
</dbReference>